<evidence type="ECO:0000313" key="2">
    <source>
        <dbReference type="EMBL" id="NJP66237.1"/>
    </source>
</evidence>
<evidence type="ECO:0000313" key="3">
    <source>
        <dbReference type="Proteomes" id="UP000746503"/>
    </source>
</evidence>
<proteinExistence type="predicted"/>
<evidence type="ECO:0000256" key="1">
    <source>
        <dbReference type="SAM" id="MobiDB-lite"/>
    </source>
</evidence>
<organism evidence="2 3">
    <name type="scientific">Streptomyces spiramenti</name>
    <dbReference type="NCBI Taxonomy" id="2720606"/>
    <lineage>
        <taxon>Bacteria</taxon>
        <taxon>Bacillati</taxon>
        <taxon>Actinomycetota</taxon>
        <taxon>Actinomycetes</taxon>
        <taxon>Kitasatosporales</taxon>
        <taxon>Streptomycetaceae</taxon>
        <taxon>Streptomyces</taxon>
    </lineage>
</organism>
<reference evidence="2 3" key="1">
    <citation type="submission" date="2020-03" db="EMBL/GenBank/DDBJ databases">
        <title>Draft genome of Streptomyces sp. ventii, isolated from the Axial Seamount in the Pacific Ocean, and resequencing of the two type strains Streptomyces lonarensis strain NCL 716 and Streptomyces bohaiensis strain 11A07.</title>
        <authorList>
            <person name="Loughran R.M."/>
            <person name="Pfannmuller K.M."/>
            <person name="Wasson B.J."/>
            <person name="Deadmond M.C."/>
            <person name="Paddock B.E."/>
            <person name="Koyack M.J."/>
            <person name="Gallegos D.A."/>
            <person name="Mitchell E.A."/>
            <person name="Ushijima B."/>
            <person name="Saw J.H."/>
            <person name="Mcphail K.L."/>
            <person name="Videau P."/>
        </authorList>
    </citation>
    <scope>NUCLEOTIDE SEQUENCE [LARGE SCALE GENOMIC DNA]</scope>
    <source>
        <strain evidence="3">5675061</strain>
    </source>
</reference>
<dbReference type="InterPro" id="IPR025335">
    <property type="entry name" value="DUF4241"/>
</dbReference>
<feature type="region of interest" description="Disordered" evidence="1">
    <location>
        <begin position="226"/>
        <end position="265"/>
    </location>
</feature>
<name>A0ABX1API9_9ACTN</name>
<dbReference type="Pfam" id="PF14025">
    <property type="entry name" value="DUF4241"/>
    <property type="match status" value="1"/>
</dbReference>
<accession>A0ABX1API9</accession>
<protein>
    <submittedName>
        <fullName evidence="2">DUF4241 domain-containing protein</fullName>
    </submittedName>
</protein>
<dbReference type="RefSeq" id="WP_167932761.1">
    <property type="nucleotide sequence ID" value="NZ_JAAVJB010000041.1"/>
</dbReference>
<keyword evidence="3" id="KW-1185">Reference proteome</keyword>
<sequence length="265" mass="28294">MAVSPPDFAQILAPGAVHPVFEDGTTLRVRELPGVPLSLPTGRLIAMEPFGAGMGDADELAFLDTVAPGTYPVVLSLVDVHEPDGSFTGDSRVAAARLVVSEEPVARWELALSSGQDLADLEDDEFYGYPVDGGTGSFMDVETFHSIGDQDFGDRVLSAMFPVTEEESTVEPPEPADDPVTLPVGEDEHAVVAFSTGWGDGAYATWTGRTADGSIACFLTDFSTMDEEYEDEAEHRDDEHHDGEHEDDQVVADVTQERATASASA</sequence>
<dbReference type="Proteomes" id="UP000746503">
    <property type="component" value="Unassembled WGS sequence"/>
</dbReference>
<gene>
    <name evidence="2" type="ORF">HCJ92_08010</name>
</gene>
<comment type="caution">
    <text evidence="2">The sequence shown here is derived from an EMBL/GenBank/DDBJ whole genome shotgun (WGS) entry which is preliminary data.</text>
</comment>
<feature type="compositionally biased region" description="Basic and acidic residues" evidence="1">
    <location>
        <begin position="233"/>
        <end position="244"/>
    </location>
</feature>
<dbReference type="EMBL" id="JAAVJB010000041">
    <property type="protein sequence ID" value="NJP66237.1"/>
    <property type="molecule type" value="Genomic_DNA"/>
</dbReference>